<dbReference type="Proteomes" id="UP000431744">
    <property type="component" value="Unassembled WGS sequence"/>
</dbReference>
<keyword evidence="5" id="KW-0378">Hydrolase</keyword>
<evidence type="ECO:0000313" key="6">
    <source>
        <dbReference type="Proteomes" id="UP000431744"/>
    </source>
</evidence>
<name>A0A6H9WCE3_9MICO</name>
<feature type="region of interest" description="Disordered" evidence="1">
    <location>
        <begin position="834"/>
        <end position="882"/>
    </location>
</feature>
<dbReference type="NCBIfam" id="TIGR01167">
    <property type="entry name" value="LPXTG_anchor"/>
    <property type="match status" value="1"/>
</dbReference>
<feature type="compositionally biased region" description="Pro residues" evidence="1">
    <location>
        <begin position="843"/>
        <end position="879"/>
    </location>
</feature>
<feature type="chain" id="PRO_5038809255" evidence="3">
    <location>
        <begin position="22"/>
        <end position="1039"/>
    </location>
</feature>
<dbReference type="PANTHER" id="PTHR42834:SF1">
    <property type="entry name" value="ENDONUCLEASE_EXONUCLEASE_PHOSPHATASE FAMILY PROTEIN (AFU_ORTHOLOGUE AFUA_3G09210)"/>
    <property type="match status" value="1"/>
</dbReference>
<dbReference type="CDD" id="cd10283">
    <property type="entry name" value="MnuA_DNase1-like"/>
    <property type="match status" value="1"/>
</dbReference>
<feature type="compositionally biased region" description="Polar residues" evidence="1">
    <location>
        <begin position="194"/>
        <end position="211"/>
    </location>
</feature>
<accession>A0A6H9WCE3</accession>
<evidence type="ECO:0000259" key="4">
    <source>
        <dbReference type="PROSITE" id="PS51841"/>
    </source>
</evidence>
<gene>
    <name evidence="5" type="ORF">F8O04_11685</name>
</gene>
<dbReference type="CDD" id="cd04486">
    <property type="entry name" value="YhcR_OBF_like"/>
    <property type="match status" value="1"/>
</dbReference>
<dbReference type="Pfam" id="PF00932">
    <property type="entry name" value="LTD"/>
    <property type="match status" value="1"/>
</dbReference>
<feature type="domain" description="LTD" evidence="4">
    <location>
        <begin position="25"/>
        <end position="160"/>
    </location>
</feature>
<dbReference type="Pfam" id="PF03372">
    <property type="entry name" value="Exo_endo_phos"/>
    <property type="match status" value="1"/>
</dbReference>
<dbReference type="GO" id="GO:0004519">
    <property type="term" value="F:endonuclease activity"/>
    <property type="evidence" value="ECO:0007669"/>
    <property type="project" value="UniProtKB-KW"/>
</dbReference>
<comment type="caution">
    <text evidence="5">The sequence shown here is derived from an EMBL/GenBank/DDBJ whole genome shotgun (WGS) entry which is preliminary data.</text>
</comment>
<dbReference type="RefSeq" id="WP_158029545.1">
    <property type="nucleotide sequence ID" value="NZ_BMHG01000001.1"/>
</dbReference>
<reference evidence="5 6" key="1">
    <citation type="submission" date="2019-09" db="EMBL/GenBank/DDBJ databases">
        <title>Phylogeny of genus Pseudoclavibacter and closely related genus.</title>
        <authorList>
            <person name="Li Y."/>
        </authorList>
    </citation>
    <scope>NUCLEOTIDE SEQUENCE [LARGE SCALE GENOMIC DNA]</scope>
    <source>
        <strain evidence="5 6">EGI 60007</strain>
    </source>
</reference>
<evidence type="ECO:0000313" key="5">
    <source>
        <dbReference type="EMBL" id="KAB1648350.1"/>
    </source>
</evidence>
<dbReference type="PROSITE" id="PS51841">
    <property type="entry name" value="LTD"/>
    <property type="match status" value="1"/>
</dbReference>
<keyword evidence="2" id="KW-0812">Transmembrane</keyword>
<feature type="region of interest" description="Disordered" evidence="1">
    <location>
        <begin position="187"/>
        <end position="252"/>
    </location>
</feature>
<dbReference type="NCBIfam" id="NF033681">
    <property type="entry name" value="ExeM_NucH_DNase"/>
    <property type="match status" value="1"/>
</dbReference>
<dbReference type="SUPFAM" id="SSF56219">
    <property type="entry name" value="DNase I-like"/>
    <property type="match status" value="1"/>
</dbReference>
<protein>
    <submittedName>
        <fullName evidence="5">ExeM/NucH family extracellular endonuclease</fullName>
    </submittedName>
</protein>
<proteinExistence type="predicted"/>
<dbReference type="AlphaFoldDB" id="A0A6H9WCE3"/>
<dbReference type="OrthoDB" id="1016457at2"/>
<dbReference type="InterPro" id="IPR005135">
    <property type="entry name" value="Endo/exonuclease/phosphatase"/>
</dbReference>
<keyword evidence="5" id="KW-0540">Nuclease</keyword>
<organism evidence="5 6">
    <name type="scientific">Pseudoclavibacter endophyticus</name>
    <dbReference type="NCBI Taxonomy" id="1778590"/>
    <lineage>
        <taxon>Bacteria</taxon>
        <taxon>Bacillati</taxon>
        <taxon>Actinomycetota</taxon>
        <taxon>Actinomycetes</taxon>
        <taxon>Micrococcales</taxon>
        <taxon>Microbacteriaceae</taxon>
        <taxon>Pseudoclavibacter</taxon>
    </lineage>
</organism>
<dbReference type="InterPro" id="IPR036415">
    <property type="entry name" value="Lamin_tail_dom_sf"/>
</dbReference>
<dbReference type="Gene3D" id="3.60.10.10">
    <property type="entry name" value="Endonuclease/exonuclease/phosphatase"/>
    <property type="match status" value="1"/>
</dbReference>
<feature type="compositionally biased region" description="Pro residues" evidence="1">
    <location>
        <begin position="220"/>
        <end position="232"/>
    </location>
</feature>
<keyword evidence="6" id="KW-1185">Reference proteome</keyword>
<dbReference type="InterPro" id="IPR047971">
    <property type="entry name" value="ExeM-like"/>
</dbReference>
<feature type="signal peptide" evidence="3">
    <location>
        <begin position="1"/>
        <end position="21"/>
    </location>
</feature>
<evidence type="ECO:0000256" key="2">
    <source>
        <dbReference type="SAM" id="Phobius"/>
    </source>
</evidence>
<keyword evidence="5" id="KW-0255">Endonuclease</keyword>
<evidence type="ECO:0000256" key="3">
    <source>
        <dbReference type="SAM" id="SignalP"/>
    </source>
</evidence>
<feature type="transmembrane region" description="Helical" evidence="2">
    <location>
        <begin position="1012"/>
        <end position="1032"/>
    </location>
</feature>
<sequence>MKLSRILAIAAAAVTVGALGAAVQPAAPASAAPAGDNVVINEVYGGGGNSGSTYTHDFIELYNPANAPISIDGWALHYASASGGWGGTTTLAGTIAPGGYFLVQQSAGSGGTEALPEPDAVGSLSMSGTTGRVILTSSADRPSSPPAGDFVSAGMAGYVDGIGWGPNAAGYEGSAAAATQNATSTARVSAGVDTDNNANDFATGTPTPQNSGGEGTTPPTTTPPTTPPPGPATPREISEIQGPGMASPFEGDTVETTGVVTAVYATGGLGGFNIQEPGEADPASHDASTGIFVYGPSFATSVEIGDSVSVTGVVGERFGSTQISASAVTQLVEPLAPVVPAAVEWPETDDEREVWEHMLIEPAGTYIVADNYSLNQYGEIGLAVGDQPLVTPTEAGAPLSDEAQAQLEYNEAHSVILDDGATTDFLERSGGSMVNAHLPLPYLTIDNPVRVGAEVSFTDPVVVHFDYSSYRFQPTVPLTGDNPEDAPATFENDRTTSPADVGGSLTLGTFNVLNYFTSLGEDYCTANQNYRDRDGNPIAANNCLPRGAWDTENFERQQVKIVEAINALDTDIVSLEEIEDSSDFGLDRDTALSALVDALNEAAGSEKWAYVPSPSVIPATGDDVIRTAFIYQPATVELDGESEILDDAAFSNGRAPLSQTFVDSASGEKLVVIVNHFKSKGGSGSGDNEDRDDAVGPAGAVGGWNGDRTRQAEALVAFADEQQAAAGTDLVFLVGDFNAYSKETPATTIEAAGYANLTSTMSDNYSYLFDGTVGSLDHVFASNAALEYVTGADVWPINANEQIAQEYSRYNYNIVPLYDETMFRSSDHNPAVVGLQLSETPPTTEPPVTTPPTTEPPVTTPPTTEPPVTTPPTTEPVPGEPTVSVPGVITDAELSESGLPVEAAGFEPEVPVTVEILYPDGTSITVEFEDPATTMPAVDGTLAFTVWSQGIAAAGDYRIVLTQGDLTASAEFTVIASVVTPTTPGATTPGATAPPAFDGGEDLARTGGDDTAWAFGLGAVLLAAGALTVFGLRRRQAAG</sequence>
<dbReference type="InterPro" id="IPR036691">
    <property type="entry name" value="Endo/exonu/phosph_ase_sf"/>
</dbReference>
<keyword evidence="2" id="KW-1133">Transmembrane helix</keyword>
<dbReference type="SUPFAM" id="SSF74853">
    <property type="entry name" value="Lamin A/C globular tail domain"/>
    <property type="match status" value="1"/>
</dbReference>
<feature type="region of interest" description="Disordered" evidence="1">
    <location>
        <begin position="476"/>
        <end position="498"/>
    </location>
</feature>
<dbReference type="EMBL" id="WBJY01000002">
    <property type="protein sequence ID" value="KAB1648350.1"/>
    <property type="molecule type" value="Genomic_DNA"/>
</dbReference>
<keyword evidence="3" id="KW-0732">Signal</keyword>
<dbReference type="PANTHER" id="PTHR42834">
    <property type="entry name" value="ENDONUCLEASE/EXONUCLEASE/PHOSPHATASE FAMILY PROTEIN (AFU_ORTHOLOGUE AFUA_3G09210)"/>
    <property type="match status" value="1"/>
</dbReference>
<dbReference type="InterPro" id="IPR001322">
    <property type="entry name" value="Lamin_tail_dom"/>
</dbReference>
<evidence type="ECO:0000256" key="1">
    <source>
        <dbReference type="SAM" id="MobiDB-lite"/>
    </source>
</evidence>
<keyword evidence="2" id="KW-0472">Membrane</keyword>